<evidence type="ECO:0000256" key="3">
    <source>
        <dbReference type="ARBA" id="ARBA00004840"/>
    </source>
</evidence>
<protein>
    <recommendedName>
        <fullName evidence="8">Xylosyltransferase 1</fullName>
        <ecNumber evidence="7">2.4.2.26</ecNumber>
    </recommendedName>
    <alternativeName>
        <fullName evidence="16">Peptide O-xylosyltransferase 1</fullName>
    </alternativeName>
    <alternativeName>
        <fullName evidence="17">Xylosyltransferase I</fullName>
    </alternativeName>
</protein>
<dbReference type="Proteomes" id="UP001266305">
    <property type="component" value="Unassembled WGS sequence"/>
</dbReference>
<evidence type="ECO:0000256" key="14">
    <source>
        <dbReference type="ARBA" id="ARBA00023157"/>
    </source>
</evidence>
<dbReference type="InterPro" id="IPR043538">
    <property type="entry name" value="XYLT"/>
</dbReference>
<evidence type="ECO:0000256" key="4">
    <source>
        <dbReference type="ARBA" id="ARBA00005093"/>
    </source>
</evidence>
<feature type="transmembrane region" description="Helical" evidence="20">
    <location>
        <begin position="78"/>
        <end position="99"/>
    </location>
</feature>
<keyword evidence="20" id="KW-0812">Transmembrane</keyword>
<proteinExistence type="inferred from homology"/>
<evidence type="ECO:0000256" key="17">
    <source>
        <dbReference type="ARBA" id="ARBA00032285"/>
    </source>
</evidence>
<reference evidence="22 23" key="1">
    <citation type="submission" date="2023-05" db="EMBL/GenBank/DDBJ databases">
        <title>B98-5 Cell Line De Novo Hybrid Assembly: An Optical Mapping Approach.</title>
        <authorList>
            <person name="Kananen K."/>
            <person name="Auerbach J.A."/>
            <person name="Kautto E."/>
            <person name="Blachly J.S."/>
        </authorList>
    </citation>
    <scope>NUCLEOTIDE SEQUENCE [LARGE SCALE GENOMIC DNA]</scope>
    <source>
        <strain evidence="22">B95-8</strain>
        <tissue evidence="22">Cell line</tissue>
    </source>
</reference>
<evidence type="ECO:0000313" key="23">
    <source>
        <dbReference type="Proteomes" id="UP001266305"/>
    </source>
</evidence>
<comment type="cofactor">
    <cofactor evidence="1">
        <name>a divalent metal cation</name>
        <dbReference type="ChEBI" id="CHEBI:60240"/>
    </cofactor>
</comment>
<dbReference type="InterPro" id="IPR003406">
    <property type="entry name" value="Glyco_trans_14"/>
</dbReference>
<evidence type="ECO:0000256" key="19">
    <source>
        <dbReference type="SAM" id="MobiDB-lite"/>
    </source>
</evidence>
<evidence type="ECO:0000256" key="20">
    <source>
        <dbReference type="SAM" id="Phobius"/>
    </source>
</evidence>
<evidence type="ECO:0000256" key="8">
    <source>
        <dbReference type="ARBA" id="ARBA00015604"/>
    </source>
</evidence>
<dbReference type="InterPro" id="IPR024448">
    <property type="entry name" value="XylT_C"/>
</dbReference>
<feature type="domain" description="Xylosyltransferase C-terminal" evidence="21">
    <location>
        <begin position="286"/>
        <end position="351"/>
    </location>
</feature>
<keyword evidence="11" id="KW-0479">Metal-binding</keyword>
<keyword evidence="15" id="KW-0325">Glycoprotein</keyword>
<keyword evidence="13 20" id="KW-0472">Membrane</keyword>
<keyword evidence="23" id="KW-1185">Reference proteome</keyword>
<evidence type="ECO:0000256" key="9">
    <source>
        <dbReference type="ARBA" id="ARBA00022676"/>
    </source>
</evidence>
<comment type="catalytic activity">
    <reaction evidence="18">
        <text>UDP-alpha-D-xylose + L-seryl-[protein] = 3-O-(beta-D-xylosyl)-L-seryl-[protein] + UDP + H(+)</text>
        <dbReference type="Rhea" id="RHEA:50192"/>
        <dbReference type="Rhea" id="RHEA-COMP:9863"/>
        <dbReference type="Rhea" id="RHEA-COMP:12567"/>
        <dbReference type="ChEBI" id="CHEBI:15378"/>
        <dbReference type="ChEBI" id="CHEBI:29999"/>
        <dbReference type="ChEBI" id="CHEBI:57632"/>
        <dbReference type="ChEBI" id="CHEBI:58223"/>
        <dbReference type="ChEBI" id="CHEBI:132085"/>
        <dbReference type="EC" id="2.4.2.26"/>
    </reaction>
</comment>
<keyword evidence="20" id="KW-1133">Transmembrane helix</keyword>
<comment type="subunit">
    <text evidence="6">Monomer.</text>
</comment>
<dbReference type="EMBL" id="JASSZA010000011">
    <property type="protein sequence ID" value="KAK2097609.1"/>
    <property type="molecule type" value="Genomic_DNA"/>
</dbReference>
<evidence type="ECO:0000256" key="16">
    <source>
        <dbReference type="ARBA" id="ARBA00030536"/>
    </source>
</evidence>
<sequence length="417" mass="46847">MGDEEEEGITGHLLYFGLSAADVHSMPPTFLEQLAHTIVGPVREAKRLEPRVNGDGDGNSGDNEIGDDVVMMKMVTSVVMKMVMMMAMVVVTVIIMKMYDDEDDGNDDNGGSDSDDNENGDDGNGNDGYMFIRKQGLDRLFLECDAHMWRLGDRRIPEGIAVDGGSDWFLLNRKFVEYVTFSTDDLVTKMKQFYSYTLLPAESFFHTVLENSPHCDTMVDNNLRITNWNRKLGCKCQYKHIVDWCGCSPNDFKPQDFHRFQQTARPTFFARKFEAVVNQEIIGQLDYYLYGNYPAGTPGLRSYWENVYDEPDGIHSLSDVTLTLYHSFARLGLRRAETSLHTDGENSCRLPLHSQPFPDQQSPPRATSSTTYSKLTPHPPSPKLKVVQGLPLGHAQSAVSWVKVTGDCLSPLQNPCA</sequence>
<keyword evidence="9" id="KW-0328">Glycosyltransferase</keyword>
<comment type="caution">
    <text evidence="22">The sequence shown here is derived from an EMBL/GenBank/DDBJ whole genome shotgun (WGS) entry which is preliminary data.</text>
</comment>
<comment type="subcellular location">
    <subcellularLocation>
        <location evidence="2">Golgi apparatus membrane</location>
        <topology evidence="2">Single-pass type II membrane protein</topology>
    </subcellularLocation>
</comment>
<dbReference type="EC" id="2.4.2.26" evidence="7"/>
<evidence type="ECO:0000256" key="6">
    <source>
        <dbReference type="ARBA" id="ARBA00011245"/>
    </source>
</evidence>
<feature type="region of interest" description="Disordered" evidence="19">
    <location>
        <begin position="47"/>
        <end position="66"/>
    </location>
</feature>
<dbReference type="PANTHER" id="PTHR46025:SF2">
    <property type="entry name" value="XYLOSYLTRANSFERASE 1"/>
    <property type="match status" value="1"/>
</dbReference>
<evidence type="ECO:0000256" key="18">
    <source>
        <dbReference type="ARBA" id="ARBA00047847"/>
    </source>
</evidence>
<evidence type="ECO:0000256" key="15">
    <source>
        <dbReference type="ARBA" id="ARBA00023180"/>
    </source>
</evidence>
<evidence type="ECO:0000256" key="10">
    <source>
        <dbReference type="ARBA" id="ARBA00022679"/>
    </source>
</evidence>
<comment type="similarity">
    <text evidence="5">Belongs to the glycosyltransferase 14 family. XylT subfamily.</text>
</comment>
<evidence type="ECO:0000256" key="12">
    <source>
        <dbReference type="ARBA" id="ARBA00023034"/>
    </source>
</evidence>
<evidence type="ECO:0000256" key="1">
    <source>
        <dbReference type="ARBA" id="ARBA00001968"/>
    </source>
</evidence>
<dbReference type="PANTHER" id="PTHR46025">
    <property type="entry name" value="XYLOSYLTRANSFERASE OXT"/>
    <property type="match status" value="1"/>
</dbReference>
<gene>
    <name evidence="22" type="ORF">P7K49_023060</name>
</gene>
<keyword evidence="10" id="KW-0808">Transferase</keyword>
<dbReference type="Pfam" id="PF02485">
    <property type="entry name" value="Branch"/>
    <property type="match status" value="1"/>
</dbReference>
<accession>A0ABQ9UKL3</accession>
<dbReference type="Pfam" id="PF12529">
    <property type="entry name" value="Xylo_C"/>
    <property type="match status" value="1"/>
</dbReference>
<evidence type="ECO:0000256" key="5">
    <source>
        <dbReference type="ARBA" id="ARBA00010195"/>
    </source>
</evidence>
<comment type="pathway">
    <text evidence="3">Glycan metabolism; chondroitin sulfate biosynthesis.</text>
</comment>
<evidence type="ECO:0000256" key="7">
    <source>
        <dbReference type="ARBA" id="ARBA00011972"/>
    </source>
</evidence>
<evidence type="ECO:0000256" key="13">
    <source>
        <dbReference type="ARBA" id="ARBA00023136"/>
    </source>
</evidence>
<feature type="region of interest" description="Disordered" evidence="19">
    <location>
        <begin position="104"/>
        <end position="125"/>
    </location>
</feature>
<evidence type="ECO:0000256" key="11">
    <source>
        <dbReference type="ARBA" id="ARBA00022723"/>
    </source>
</evidence>
<name>A0ABQ9UKL3_SAGOE</name>
<keyword evidence="12" id="KW-0333">Golgi apparatus</keyword>
<keyword evidence="14" id="KW-1015">Disulfide bond</keyword>
<evidence type="ECO:0000313" key="22">
    <source>
        <dbReference type="EMBL" id="KAK2097609.1"/>
    </source>
</evidence>
<feature type="region of interest" description="Disordered" evidence="19">
    <location>
        <begin position="344"/>
        <end position="384"/>
    </location>
</feature>
<evidence type="ECO:0000256" key="2">
    <source>
        <dbReference type="ARBA" id="ARBA00004323"/>
    </source>
</evidence>
<organism evidence="22 23">
    <name type="scientific">Saguinus oedipus</name>
    <name type="common">Cotton-top tamarin</name>
    <name type="synonym">Oedipomidas oedipus</name>
    <dbReference type="NCBI Taxonomy" id="9490"/>
    <lineage>
        <taxon>Eukaryota</taxon>
        <taxon>Metazoa</taxon>
        <taxon>Chordata</taxon>
        <taxon>Craniata</taxon>
        <taxon>Vertebrata</taxon>
        <taxon>Euteleostomi</taxon>
        <taxon>Mammalia</taxon>
        <taxon>Eutheria</taxon>
        <taxon>Euarchontoglires</taxon>
        <taxon>Primates</taxon>
        <taxon>Haplorrhini</taxon>
        <taxon>Platyrrhini</taxon>
        <taxon>Cebidae</taxon>
        <taxon>Callitrichinae</taxon>
        <taxon>Saguinus</taxon>
    </lineage>
</organism>
<evidence type="ECO:0000259" key="21">
    <source>
        <dbReference type="Pfam" id="PF12529"/>
    </source>
</evidence>
<feature type="compositionally biased region" description="Polar residues" evidence="19">
    <location>
        <begin position="357"/>
        <end position="374"/>
    </location>
</feature>
<comment type="pathway">
    <text evidence="4">Glycan metabolism; heparan sulfate biosynthesis.</text>
</comment>